<evidence type="ECO:0000313" key="3">
    <source>
        <dbReference type="Proteomes" id="UP000447833"/>
    </source>
</evidence>
<keyword evidence="1" id="KW-0812">Transmembrane</keyword>
<evidence type="ECO:0000313" key="2">
    <source>
        <dbReference type="EMBL" id="MYL65548.1"/>
    </source>
</evidence>
<protein>
    <submittedName>
        <fullName evidence="2">DUF2254 domain-containing protein</fullName>
    </submittedName>
</protein>
<dbReference type="Proteomes" id="UP000447833">
    <property type="component" value="Unassembled WGS sequence"/>
</dbReference>
<gene>
    <name evidence="2" type="ORF">GLW07_19500</name>
</gene>
<name>A0A845F485_9BACL</name>
<reference evidence="2 3" key="1">
    <citation type="submission" date="2019-11" db="EMBL/GenBank/DDBJ databases">
        <title>Genome sequences of 17 halophilic strains isolated from different environments.</title>
        <authorList>
            <person name="Furrow R.E."/>
        </authorList>
    </citation>
    <scope>NUCLEOTIDE SEQUENCE [LARGE SCALE GENOMIC DNA]</scope>
    <source>
        <strain evidence="2 3">22506_14_FS</strain>
    </source>
</reference>
<feature type="transmembrane region" description="Helical" evidence="1">
    <location>
        <begin position="129"/>
        <end position="147"/>
    </location>
</feature>
<proteinExistence type="predicted"/>
<sequence>MYETSPYLHILTLIFLFGGKGDMDHNKFKRIQSSFWFIPTFYGVGAFLAAILTLVIDRTVIQGQPVVLPYFFFATYDTSVTILSTLVSSMLTMTTITFSTIMVVLTTYLSNFSPRTLQNFITDRITKRVLGIFVGGIIYFIILLLLIEQSSQDDVVYLSPVFAVIYAIVCVAYFVFFIHHVSNWILVGNLIHHITMNTLTTIDRTFLDFEEANQGNLASWDSWELEEIKMKKPISIRSTKSGYLQNIDLPDLISTATKLDFIIRLERDIGEYVDEGTVIFSYWSSSDQNPNQQVLLNTLSLGTERTTDQDIEYGIQKLVEIALRAISPGINDPNTAINCINRLGRVLSRLGQKHIPHPLYHDAKKNLRVITRPITYDTYLYKSFYQIRHYAKEDVSVLGSILHSLVLAADGNKHDTHETIWEFGQFVIRGFDPKVLDKFDHRYINEKLERLANATGFQDAYQPISNK</sequence>
<dbReference type="AlphaFoldDB" id="A0A845F485"/>
<organism evidence="2 3">
    <name type="scientific">Guptibacillus hwajinpoensis</name>
    <dbReference type="NCBI Taxonomy" id="208199"/>
    <lineage>
        <taxon>Bacteria</taxon>
        <taxon>Bacillati</taxon>
        <taxon>Bacillota</taxon>
        <taxon>Bacilli</taxon>
        <taxon>Bacillales</taxon>
        <taxon>Guptibacillaceae</taxon>
        <taxon>Guptibacillus</taxon>
    </lineage>
</organism>
<feature type="transmembrane region" description="Helical" evidence="1">
    <location>
        <begin position="6"/>
        <end position="23"/>
    </location>
</feature>
<keyword evidence="1" id="KW-0472">Membrane</keyword>
<feature type="transmembrane region" description="Helical" evidence="1">
    <location>
        <begin position="35"/>
        <end position="56"/>
    </location>
</feature>
<dbReference type="Pfam" id="PF10011">
    <property type="entry name" value="DUF2254"/>
    <property type="match status" value="1"/>
</dbReference>
<feature type="transmembrane region" description="Helical" evidence="1">
    <location>
        <begin position="86"/>
        <end position="109"/>
    </location>
</feature>
<comment type="caution">
    <text evidence="2">The sequence shown here is derived from an EMBL/GenBank/DDBJ whole genome shotgun (WGS) entry which is preliminary data.</text>
</comment>
<accession>A0A845F485</accession>
<dbReference type="EMBL" id="WMEY01000008">
    <property type="protein sequence ID" value="MYL65548.1"/>
    <property type="molecule type" value="Genomic_DNA"/>
</dbReference>
<dbReference type="InterPro" id="IPR018723">
    <property type="entry name" value="DUF2254_membrane"/>
</dbReference>
<evidence type="ECO:0000256" key="1">
    <source>
        <dbReference type="SAM" id="Phobius"/>
    </source>
</evidence>
<keyword evidence="1" id="KW-1133">Transmembrane helix</keyword>
<feature type="transmembrane region" description="Helical" evidence="1">
    <location>
        <begin position="159"/>
        <end position="178"/>
    </location>
</feature>